<comment type="similarity">
    <text evidence="1">Belongs to the class-II fumarase/aspartase family. Fumarase subfamily.</text>
</comment>
<name>A0ABM1I9E2_POLDO</name>
<accession>A0ABM1I9E2</accession>
<dbReference type="Pfam" id="PF00206">
    <property type="entry name" value="Lyase_1"/>
    <property type="match status" value="1"/>
</dbReference>
<reference evidence="7" key="1">
    <citation type="submission" date="2025-08" db="UniProtKB">
        <authorList>
            <consortium name="RefSeq"/>
        </authorList>
    </citation>
    <scope>IDENTIFICATION</scope>
    <source>
        <tissue evidence="7">Whole body</tissue>
    </source>
</reference>
<dbReference type="EC" id="4.2.1.2" evidence="2"/>
<dbReference type="InterPro" id="IPR018951">
    <property type="entry name" value="Fumarase_C_C"/>
</dbReference>
<feature type="domain" description="Fumarate lyase N-terminal" evidence="4">
    <location>
        <begin position="55"/>
        <end position="387"/>
    </location>
</feature>
<organism evidence="6 7">
    <name type="scientific">Polistes dominula</name>
    <name type="common">European paper wasp</name>
    <name type="synonym">Vespa dominula</name>
    <dbReference type="NCBI Taxonomy" id="743375"/>
    <lineage>
        <taxon>Eukaryota</taxon>
        <taxon>Metazoa</taxon>
        <taxon>Ecdysozoa</taxon>
        <taxon>Arthropoda</taxon>
        <taxon>Hexapoda</taxon>
        <taxon>Insecta</taxon>
        <taxon>Pterygota</taxon>
        <taxon>Neoptera</taxon>
        <taxon>Endopterygota</taxon>
        <taxon>Hymenoptera</taxon>
        <taxon>Apocrita</taxon>
        <taxon>Aculeata</taxon>
        <taxon>Vespoidea</taxon>
        <taxon>Vespidae</taxon>
        <taxon>Polistinae</taxon>
        <taxon>Polistini</taxon>
        <taxon>Polistes</taxon>
    </lineage>
</organism>
<dbReference type="SUPFAM" id="SSF48557">
    <property type="entry name" value="L-aspartase-like"/>
    <property type="match status" value="1"/>
</dbReference>
<dbReference type="InterPro" id="IPR005677">
    <property type="entry name" value="Fum_hydII"/>
</dbReference>
<dbReference type="GeneID" id="107066583"/>
<evidence type="ECO:0000313" key="7">
    <source>
        <dbReference type="RefSeq" id="XP_015176829.1"/>
    </source>
</evidence>
<dbReference type="Pfam" id="PF10415">
    <property type="entry name" value="FumaraseC_C"/>
    <property type="match status" value="1"/>
</dbReference>
<proteinExistence type="inferred from homology"/>
<dbReference type="Gene3D" id="1.20.200.10">
    <property type="entry name" value="Fumarase/aspartase (Central domain)"/>
    <property type="match status" value="1"/>
</dbReference>
<dbReference type="InterPro" id="IPR008948">
    <property type="entry name" value="L-Aspartase-like"/>
</dbReference>
<dbReference type="CDD" id="cd01362">
    <property type="entry name" value="Fumarase_classII"/>
    <property type="match status" value="1"/>
</dbReference>
<dbReference type="InterPro" id="IPR000362">
    <property type="entry name" value="Fumarate_lyase_fam"/>
</dbReference>
<dbReference type="InterPro" id="IPR022761">
    <property type="entry name" value="Fumarate_lyase_N"/>
</dbReference>
<keyword evidence="3" id="KW-0456">Lyase</keyword>
<dbReference type="HAMAP" id="MF_00743">
    <property type="entry name" value="FumaraseC"/>
    <property type="match status" value="1"/>
</dbReference>
<sequence>MGLNILKSRILNLRHLKKDFSVILTLRLPLSTSRICNNSKDLEGQEYRIERDTFGELKVPTNKYYGAQTVRSMINFPIGDTFERMPYGVIVAMGILKKAAAEVNKEFGLDPKIADAISKAADDVISGKLYNDHFPLVIWQTGSGTQTNMNVNEVISNRAIEILGGKLGSKTPVHPNDHVNKSQSSNDTFPTAMHIAVALEINKVLLPGLNCLLEALRKKAEDWKDIIKIGRTHTQDAVPLTLGQEFSGYATQIQNGICRVKDTLPRLYELALGGTAVGTGLNTRKGFAEKGAAKIAQLTGLPFVTAPNKFEALATHDALVEVHGALNTVAVSMMKIANDIRFLGSGPRCGLGELSLPENEPGSSIMPGKVNPTQCESVTMVCCQVMGNHVATTIGGSNGHFELNVFKPVIVANTLRSARLLGDVAQSFTKNCIVGIKPNVDRIQKILNESLMLVTALNPHIGYDKAAAIAKQAHKEGLTLKESALKNGLTSEQFDSWVKPEDMLGPK</sequence>
<dbReference type="NCBIfam" id="TIGR00979">
    <property type="entry name" value="fumC_II"/>
    <property type="match status" value="1"/>
</dbReference>
<evidence type="ECO:0000259" key="5">
    <source>
        <dbReference type="Pfam" id="PF10415"/>
    </source>
</evidence>
<dbReference type="InterPro" id="IPR024083">
    <property type="entry name" value="Fumarase/histidase_N"/>
</dbReference>
<evidence type="ECO:0000256" key="1">
    <source>
        <dbReference type="ARBA" id="ARBA00009084"/>
    </source>
</evidence>
<dbReference type="PROSITE" id="PS00163">
    <property type="entry name" value="FUMARATE_LYASES"/>
    <property type="match status" value="1"/>
</dbReference>
<dbReference type="NCBIfam" id="NF008909">
    <property type="entry name" value="PRK12273.1"/>
    <property type="match status" value="1"/>
</dbReference>
<dbReference type="PANTHER" id="PTHR11444:SF1">
    <property type="entry name" value="FUMARATE HYDRATASE, MITOCHONDRIAL"/>
    <property type="match status" value="1"/>
</dbReference>
<evidence type="ECO:0000313" key="6">
    <source>
        <dbReference type="Proteomes" id="UP000694924"/>
    </source>
</evidence>
<keyword evidence="6" id="KW-1185">Reference proteome</keyword>
<dbReference type="Proteomes" id="UP000694924">
    <property type="component" value="Unplaced"/>
</dbReference>
<gene>
    <name evidence="7" type="primary">LOC107066583</name>
</gene>
<feature type="domain" description="Fumarase C C-terminal" evidence="5">
    <location>
        <begin position="453"/>
        <end position="504"/>
    </location>
</feature>
<evidence type="ECO:0000259" key="4">
    <source>
        <dbReference type="Pfam" id="PF00206"/>
    </source>
</evidence>
<protein>
    <recommendedName>
        <fullName evidence="2">fumarate hydratase</fullName>
        <ecNumber evidence="2">4.2.1.2</ecNumber>
    </recommendedName>
</protein>
<dbReference type="InterPro" id="IPR020557">
    <property type="entry name" value="Fumarate_lyase_CS"/>
</dbReference>
<dbReference type="Gene3D" id="1.10.40.30">
    <property type="entry name" value="Fumarase/aspartase (C-terminal domain)"/>
    <property type="match status" value="1"/>
</dbReference>
<dbReference type="RefSeq" id="XP_015176829.1">
    <property type="nucleotide sequence ID" value="XM_015321343.1"/>
</dbReference>
<dbReference type="PANTHER" id="PTHR11444">
    <property type="entry name" value="ASPARTATEAMMONIA/ARGININOSUCCINATE/ADENYLOSUCCINATE LYASE"/>
    <property type="match status" value="1"/>
</dbReference>
<dbReference type="PRINTS" id="PR00149">
    <property type="entry name" value="FUMRATELYASE"/>
</dbReference>
<evidence type="ECO:0000256" key="2">
    <source>
        <dbReference type="ARBA" id="ARBA00012921"/>
    </source>
</evidence>
<dbReference type="Gene3D" id="1.10.275.10">
    <property type="entry name" value="Fumarase/aspartase (N-terminal domain)"/>
    <property type="match status" value="1"/>
</dbReference>
<evidence type="ECO:0000256" key="3">
    <source>
        <dbReference type="ARBA" id="ARBA00023239"/>
    </source>
</evidence>